<dbReference type="AlphaFoldDB" id="A0AAW1DPF4"/>
<feature type="region of interest" description="Disordered" evidence="1">
    <location>
        <begin position="180"/>
        <end position="199"/>
    </location>
</feature>
<reference evidence="2 3" key="1">
    <citation type="submission" date="2022-12" db="EMBL/GenBank/DDBJ databases">
        <title>Chromosome-level genome assembly of true bugs.</title>
        <authorList>
            <person name="Ma L."/>
            <person name="Li H."/>
        </authorList>
    </citation>
    <scope>NUCLEOTIDE SEQUENCE [LARGE SCALE GENOMIC DNA]</scope>
    <source>
        <strain evidence="2">Lab_2022b</strain>
    </source>
</reference>
<gene>
    <name evidence="2" type="ORF">O3M35_001213</name>
</gene>
<dbReference type="Proteomes" id="UP001461498">
    <property type="component" value="Unassembled WGS sequence"/>
</dbReference>
<dbReference type="EMBL" id="JAPXFL010000001">
    <property type="protein sequence ID" value="KAK9512901.1"/>
    <property type="molecule type" value="Genomic_DNA"/>
</dbReference>
<organism evidence="2 3">
    <name type="scientific">Rhynocoris fuscipes</name>
    <dbReference type="NCBI Taxonomy" id="488301"/>
    <lineage>
        <taxon>Eukaryota</taxon>
        <taxon>Metazoa</taxon>
        <taxon>Ecdysozoa</taxon>
        <taxon>Arthropoda</taxon>
        <taxon>Hexapoda</taxon>
        <taxon>Insecta</taxon>
        <taxon>Pterygota</taxon>
        <taxon>Neoptera</taxon>
        <taxon>Paraneoptera</taxon>
        <taxon>Hemiptera</taxon>
        <taxon>Heteroptera</taxon>
        <taxon>Panheteroptera</taxon>
        <taxon>Cimicomorpha</taxon>
        <taxon>Reduviidae</taxon>
        <taxon>Harpactorinae</taxon>
        <taxon>Harpactorini</taxon>
        <taxon>Rhynocoris</taxon>
    </lineage>
</organism>
<comment type="caution">
    <text evidence="2">The sequence shown here is derived from an EMBL/GenBank/DDBJ whole genome shotgun (WGS) entry which is preliminary data.</text>
</comment>
<evidence type="ECO:0008006" key="4">
    <source>
        <dbReference type="Google" id="ProtNLM"/>
    </source>
</evidence>
<sequence length="199" mass="22914">MMMLTPELSKFQSYDYQELINELCTSCSYNLNSRGIKLLDETASAISLAIEKLTELEQFIADSKKGNQIDEELEKKPTDLKLKCDVASERREKKISLLESSIYFCIDENVAESHIIEALNKAGISNFVIDKLVNRINFAYGFLSFKDEESYQSVTLPNEIFIGSSILRIIPKKRAPEVESFERQKRRKKQKLNFPSKKL</sequence>
<feature type="compositionally biased region" description="Basic residues" evidence="1">
    <location>
        <begin position="184"/>
        <end position="199"/>
    </location>
</feature>
<evidence type="ECO:0000256" key="1">
    <source>
        <dbReference type="SAM" id="MobiDB-lite"/>
    </source>
</evidence>
<accession>A0AAW1DPF4</accession>
<evidence type="ECO:0000313" key="2">
    <source>
        <dbReference type="EMBL" id="KAK9512901.1"/>
    </source>
</evidence>
<protein>
    <recommendedName>
        <fullName evidence="4">DEAD box helicase DbpA/CsdA RNA-binding domain-containing protein</fullName>
    </recommendedName>
</protein>
<name>A0AAW1DPF4_9HEMI</name>
<evidence type="ECO:0000313" key="3">
    <source>
        <dbReference type="Proteomes" id="UP001461498"/>
    </source>
</evidence>
<keyword evidence="3" id="KW-1185">Reference proteome</keyword>
<proteinExistence type="predicted"/>